<dbReference type="InterPro" id="IPR036388">
    <property type="entry name" value="WH-like_DNA-bd_sf"/>
</dbReference>
<dbReference type="PANTHER" id="PTHR10815:SF13">
    <property type="entry name" value="METHYLATED-DNA--PROTEIN-CYSTEINE METHYLTRANSFERASE"/>
    <property type="match status" value="1"/>
</dbReference>
<protein>
    <recommendedName>
        <fullName evidence="3">methylated-DNA--[protein]-cysteine S-methyltransferase</fullName>
        <ecNumber evidence="3">2.1.1.63</ecNumber>
    </recommendedName>
</protein>
<dbReference type="AlphaFoldDB" id="A0A1U9NH94"/>
<keyword evidence="4 10" id="KW-0489">Methyltransferase</keyword>
<sequence length="206" mass="22868">MFVSIDPKVEICFTDSMFEVKYAIFSTQAGFVALVCAEDRLVRVFLPVASRVSAVSKVGIFCPSAREEQSIFPDLQEKIVRYFEGEYVVFREDAASALAGYSEIAGREDISSRLPDMVHMTPFRKDILLACNRVNYGRTVSYGELARLAGRPKAARAVGNALADNPFPIVVPCHRVIRSNGSPGGFMHNQPGAQDLKCRMLQLEKR</sequence>
<name>A0A1U9NH94_9BACT</name>
<organism evidence="10 11">
    <name type="scientific">Anaerohalosphaera lusitana</name>
    <dbReference type="NCBI Taxonomy" id="1936003"/>
    <lineage>
        <taxon>Bacteria</taxon>
        <taxon>Pseudomonadati</taxon>
        <taxon>Planctomycetota</taxon>
        <taxon>Phycisphaerae</taxon>
        <taxon>Sedimentisphaerales</taxon>
        <taxon>Anaerohalosphaeraceae</taxon>
        <taxon>Anaerohalosphaera</taxon>
    </lineage>
</organism>
<dbReference type="EMBL" id="CP019791">
    <property type="protein sequence ID" value="AQT67289.1"/>
    <property type="molecule type" value="Genomic_DNA"/>
</dbReference>
<dbReference type="STRING" id="1936003.STSP2_00432"/>
<evidence type="ECO:0000256" key="5">
    <source>
        <dbReference type="ARBA" id="ARBA00022679"/>
    </source>
</evidence>
<proteinExistence type="inferred from homology"/>
<evidence type="ECO:0000313" key="10">
    <source>
        <dbReference type="EMBL" id="AQT67289.1"/>
    </source>
</evidence>
<reference evidence="11" key="1">
    <citation type="submission" date="2017-02" db="EMBL/GenBank/DDBJ databases">
        <title>Comparative genomics and description of representatives of a novel lineage of planctomycetes thriving in anoxic sediments.</title>
        <authorList>
            <person name="Spring S."/>
            <person name="Bunk B."/>
            <person name="Sproer C."/>
        </authorList>
    </citation>
    <scope>NUCLEOTIDE SEQUENCE [LARGE SCALE GENOMIC DNA]</scope>
    <source>
        <strain evidence="11">ST-NAGAB-D1</strain>
    </source>
</reference>
<dbReference type="GO" id="GO:0032259">
    <property type="term" value="P:methylation"/>
    <property type="evidence" value="ECO:0007669"/>
    <property type="project" value="UniProtKB-KW"/>
</dbReference>
<dbReference type="FunFam" id="1.10.10.10:FF:000214">
    <property type="entry name" value="Methylated-DNA--protein-cysteine methyltransferase"/>
    <property type="match status" value="1"/>
</dbReference>
<evidence type="ECO:0000256" key="2">
    <source>
        <dbReference type="ARBA" id="ARBA00008711"/>
    </source>
</evidence>
<dbReference type="CDD" id="cd06445">
    <property type="entry name" value="ATase"/>
    <property type="match status" value="1"/>
</dbReference>
<gene>
    <name evidence="10" type="primary">ogt</name>
    <name evidence="10" type="ORF">STSP2_00432</name>
</gene>
<keyword evidence="11" id="KW-1185">Reference proteome</keyword>
<dbReference type="Proteomes" id="UP000189674">
    <property type="component" value="Chromosome"/>
</dbReference>
<comment type="catalytic activity">
    <reaction evidence="8">
        <text>a 6-O-methyl-2'-deoxyguanosine in DNA + L-cysteinyl-[protein] = S-methyl-L-cysteinyl-[protein] + a 2'-deoxyguanosine in DNA</text>
        <dbReference type="Rhea" id="RHEA:24000"/>
        <dbReference type="Rhea" id="RHEA-COMP:10131"/>
        <dbReference type="Rhea" id="RHEA-COMP:10132"/>
        <dbReference type="Rhea" id="RHEA-COMP:11367"/>
        <dbReference type="Rhea" id="RHEA-COMP:11368"/>
        <dbReference type="ChEBI" id="CHEBI:29950"/>
        <dbReference type="ChEBI" id="CHEBI:82612"/>
        <dbReference type="ChEBI" id="CHEBI:85445"/>
        <dbReference type="ChEBI" id="CHEBI:85448"/>
        <dbReference type="EC" id="2.1.1.63"/>
    </reaction>
</comment>
<evidence type="ECO:0000256" key="1">
    <source>
        <dbReference type="ARBA" id="ARBA00001286"/>
    </source>
</evidence>
<evidence type="ECO:0000256" key="3">
    <source>
        <dbReference type="ARBA" id="ARBA00011918"/>
    </source>
</evidence>
<dbReference type="EC" id="2.1.1.63" evidence="3"/>
<evidence type="ECO:0000256" key="8">
    <source>
        <dbReference type="ARBA" id="ARBA00049348"/>
    </source>
</evidence>
<dbReference type="Pfam" id="PF01035">
    <property type="entry name" value="DNA_binding_1"/>
    <property type="match status" value="1"/>
</dbReference>
<evidence type="ECO:0000313" key="11">
    <source>
        <dbReference type="Proteomes" id="UP000189674"/>
    </source>
</evidence>
<accession>A0A1U9NH94</accession>
<dbReference type="PROSITE" id="PS00374">
    <property type="entry name" value="MGMT"/>
    <property type="match status" value="1"/>
</dbReference>
<keyword evidence="5 10" id="KW-0808">Transferase</keyword>
<dbReference type="InterPro" id="IPR036217">
    <property type="entry name" value="MethylDNA_cys_MeTrfase_DNAb"/>
</dbReference>
<keyword evidence="6" id="KW-0227">DNA damage</keyword>
<comment type="similarity">
    <text evidence="2">Belongs to the MGMT family.</text>
</comment>
<dbReference type="KEGG" id="alus:STSP2_00432"/>
<dbReference type="NCBIfam" id="TIGR00589">
    <property type="entry name" value="ogt"/>
    <property type="match status" value="1"/>
</dbReference>
<evidence type="ECO:0000256" key="6">
    <source>
        <dbReference type="ARBA" id="ARBA00022763"/>
    </source>
</evidence>
<keyword evidence="7" id="KW-0234">DNA repair</keyword>
<comment type="catalytic activity">
    <reaction evidence="1">
        <text>a 4-O-methyl-thymidine in DNA + L-cysteinyl-[protein] = a thymidine in DNA + S-methyl-L-cysteinyl-[protein]</text>
        <dbReference type="Rhea" id="RHEA:53428"/>
        <dbReference type="Rhea" id="RHEA-COMP:10131"/>
        <dbReference type="Rhea" id="RHEA-COMP:10132"/>
        <dbReference type="Rhea" id="RHEA-COMP:13555"/>
        <dbReference type="Rhea" id="RHEA-COMP:13556"/>
        <dbReference type="ChEBI" id="CHEBI:29950"/>
        <dbReference type="ChEBI" id="CHEBI:82612"/>
        <dbReference type="ChEBI" id="CHEBI:137386"/>
        <dbReference type="ChEBI" id="CHEBI:137387"/>
        <dbReference type="EC" id="2.1.1.63"/>
    </reaction>
</comment>
<dbReference type="PANTHER" id="PTHR10815">
    <property type="entry name" value="METHYLATED-DNA--PROTEIN-CYSTEINE METHYLTRANSFERASE"/>
    <property type="match status" value="1"/>
</dbReference>
<dbReference type="Gene3D" id="1.10.10.10">
    <property type="entry name" value="Winged helix-like DNA-binding domain superfamily/Winged helix DNA-binding domain"/>
    <property type="match status" value="1"/>
</dbReference>
<evidence type="ECO:0000259" key="9">
    <source>
        <dbReference type="Pfam" id="PF01035"/>
    </source>
</evidence>
<evidence type="ECO:0000256" key="7">
    <source>
        <dbReference type="ARBA" id="ARBA00023204"/>
    </source>
</evidence>
<dbReference type="InterPro" id="IPR001497">
    <property type="entry name" value="MethylDNA_cys_MeTrfase_AS"/>
</dbReference>
<dbReference type="SUPFAM" id="SSF46767">
    <property type="entry name" value="Methylated DNA-protein cysteine methyltransferase, C-terminal domain"/>
    <property type="match status" value="1"/>
</dbReference>
<evidence type="ECO:0000256" key="4">
    <source>
        <dbReference type="ARBA" id="ARBA00022603"/>
    </source>
</evidence>
<dbReference type="GO" id="GO:0003908">
    <property type="term" value="F:methylated-DNA-[protein]-cysteine S-methyltransferase activity"/>
    <property type="evidence" value="ECO:0007669"/>
    <property type="project" value="UniProtKB-EC"/>
</dbReference>
<dbReference type="GO" id="GO:0006281">
    <property type="term" value="P:DNA repair"/>
    <property type="evidence" value="ECO:0007669"/>
    <property type="project" value="UniProtKB-KW"/>
</dbReference>
<dbReference type="InterPro" id="IPR014048">
    <property type="entry name" value="MethylDNA_cys_MeTrfase_DNA-bd"/>
</dbReference>
<feature type="domain" description="Methylated-DNA-[protein]-cysteine S-methyltransferase DNA binding" evidence="9">
    <location>
        <begin position="122"/>
        <end position="205"/>
    </location>
</feature>